<organism evidence="1 2">
    <name type="scientific">Alkalimonas amylolytica</name>
    <dbReference type="NCBI Taxonomy" id="152573"/>
    <lineage>
        <taxon>Bacteria</taxon>
        <taxon>Pseudomonadati</taxon>
        <taxon>Pseudomonadota</taxon>
        <taxon>Gammaproteobacteria</taxon>
        <taxon>Alkalimonas</taxon>
    </lineage>
</organism>
<dbReference type="InterPro" id="IPR021378">
    <property type="entry name" value="DUF3010"/>
</dbReference>
<dbReference type="Proteomes" id="UP000198773">
    <property type="component" value="Unassembled WGS sequence"/>
</dbReference>
<dbReference type="EMBL" id="FNRM01000005">
    <property type="protein sequence ID" value="SEA71677.1"/>
    <property type="molecule type" value="Genomic_DNA"/>
</dbReference>
<evidence type="ECO:0000313" key="2">
    <source>
        <dbReference type="Proteomes" id="UP000198773"/>
    </source>
</evidence>
<accession>A0A1H4DGF0</accession>
<proteinExistence type="predicted"/>
<reference evidence="1 2" key="1">
    <citation type="submission" date="2016-10" db="EMBL/GenBank/DDBJ databases">
        <authorList>
            <person name="de Groot N.N."/>
        </authorList>
    </citation>
    <scope>NUCLEOTIDE SEQUENCE [LARGE SCALE GENOMIC DNA]</scope>
    <source>
        <strain evidence="1 2">CGMCC 1.3430</strain>
    </source>
</reference>
<dbReference type="STRING" id="152573.SAMN04488051_105235"/>
<dbReference type="RefSeq" id="WP_091343057.1">
    <property type="nucleotide sequence ID" value="NZ_FNRM01000005.1"/>
</dbReference>
<evidence type="ECO:0000313" key="1">
    <source>
        <dbReference type="EMBL" id="SEA71677.1"/>
    </source>
</evidence>
<keyword evidence="2" id="KW-1185">Reference proteome</keyword>
<evidence type="ECO:0008006" key="3">
    <source>
        <dbReference type="Google" id="ProtNLM"/>
    </source>
</evidence>
<dbReference type="Pfam" id="PF11215">
    <property type="entry name" value="DUF3010"/>
    <property type="match status" value="1"/>
</dbReference>
<protein>
    <recommendedName>
        <fullName evidence="3">DUF3010 domain-containing protein</fullName>
    </recommendedName>
</protein>
<dbReference type="AlphaFoldDB" id="A0A1H4DGF0"/>
<gene>
    <name evidence="1" type="ORF">SAMN04488051_105235</name>
</gene>
<name>A0A1H4DGF0_ALKAM</name>
<sequence>MRVCGIEIKSNEAIICLMTLEQGLFQLPDCRQQRFVLQHDKDAEAMRKFQFTLQKFFQDYQVRQVVIKERPQKGKFAGGALGFKIEAALQLLPDVEVALLSGQHIKEQLSRNPLLIDFKATGLKGFQQTAFEAAYAWLHHKE</sequence>
<dbReference type="OrthoDB" id="6214536at2"/>